<dbReference type="CDD" id="cd06595">
    <property type="entry name" value="GH31_u1"/>
    <property type="match status" value="1"/>
</dbReference>
<dbReference type="Gene3D" id="2.60.40.1180">
    <property type="entry name" value="Golgi alpha-mannosidase II"/>
    <property type="match status" value="2"/>
</dbReference>
<gene>
    <name evidence="5" type="ORF">HP550_01380</name>
</gene>
<dbReference type="PANTHER" id="PTHR22762">
    <property type="entry name" value="ALPHA-GLUCOSIDASE"/>
    <property type="match status" value="1"/>
</dbReference>
<evidence type="ECO:0000256" key="1">
    <source>
        <dbReference type="ARBA" id="ARBA00007806"/>
    </source>
</evidence>
<comment type="caution">
    <text evidence="5">The sequence shown here is derived from an EMBL/GenBank/DDBJ whole genome shotgun (WGS) entry which is preliminary data.</text>
</comment>
<protein>
    <submittedName>
        <fullName evidence="5">Glycoside hydrolase</fullName>
    </submittedName>
</protein>
<proteinExistence type="inferred from homology"/>
<dbReference type="GO" id="GO:0006491">
    <property type="term" value="P:N-glycan processing"/>
    <property type="evidence" value="ECO:0007669"/>
    <property type="project" value="TreeGrafter"/>
</dbReference>
<accession>A0A7Y5ZZN3</accession>
<evidence type="ECO:0000259" key="3">
    <source>
        <dbReference type="Pfam" id="PF01055"/>
    </source>
</evidence>
<dbReference type="SUPFAM" id="SSF51445">
    <property type="entry name" value="(Trans)glycosidases"/>
    <property type="match status" value="1"/>
</dbReference>
<dbReference type="Gene3D" id="3.20.20.80">
    <property type="entry name" value="Glycosidases"/>
    <property type="match status" value="1"/>
</dbReference>
<dbReference type="InterPro" id="IPR013780">
    <property type="entry name" value="Glyco_hydro_b"/>
</dbReference>
<keyword evidence="2" id="KW-0326">Glycosidase</keyword>
<dbReference type="GO" id="GO:0090599">
    <property type="term" value="F:alpha-glucosidase activity"/>
    <property type="evidence" value="ECO:0007669"/>
    <property type="project" value="TreeGrafter"/>
</dbReference>
<name>A0A7Y5ZZN3_9CELL</name>
<keyword evidence="2 5" id="KW-0378">Hydrolase</keyword>
<dbReference type="Gene3D" id="2.60.40.1760">
    <property type="entry name" value="glycosyl hydrolase (family 31)"/>
    <property type="match status" value="1"/>
</dbReference>
<dbReference type="GO" id="GO:0005975">
    <property type="term" value="P:carbohydrate metabolic process"/>
    <property type="evidence" value="ECO:0007669"/>
    <property type="project" value="InterPro"/>
</dbReference>
<dbReference type="InterPro" id="IPR017853">
    <property type="entry name" value="GH"/>
</dbReference>
<dbReference type="RefSeq" id="WP_175345811.1">
    <property type="nucleotide sequence ID" value="NZ_JABMCI010000037.1"/>
</dbReference>
<keyword evidence="6" id="KW-1185">Reference proteome</keyword>
<reference evidence="5 6" key="1">
    <citation type="submission" date="2020-05" db="EMBL/GenBank/DDBJ databases">
        <title>Genome Sequencing of Type Strains.</title>
        <authorList>
            <person name="Lemaire J.F."/>
            <person name="Inderbitzin P."/>
            <person name="Gregorio O.A."/>
            <person name="Collins S.B."/>
            <person name="Wespe N."/>
            <person name="Knight-Connoni V."/>
        </authorList>
    </citation>
    <scope>NUCLEOTIDE SEQUENCE [LARGE SCALE GENOMIC DNA]</scope>
    <source>
        <strain evidence="5 6">ATCC 25174</strain>
    </source>
</reference>
<dbReference type="InterPro" id="IPR048395">
    <property type="entry name" value="Glyco_hydro_31_C"/>
</dbReference>
<sequence length="784" mass="85692">MTPRQPLPSRPAADPRAVVLGPQFRITVLTEGLVRLEHSPDGVFEDRASTFALNRELPVPEFRVIETGSHVEVLTARLHLVYDRGPFSTSGLSVSVLGGVSAYHSVWRYGDDSPDSVGLGGTARTLDLADGAIPLEPGIVSRQGYAVLDDSRSMVFEADGWVAPRDGSRTDLYVFAYGHDYREALRAFYAVSGPTPVLPRFALGNWWSRFHRYTTETYTALLHRFDAEGIPFSVAVIDMDWHVTDVDPAIGSGWTGYTWNRDLFPDPAAFLSTLHDRGLRVTLNVHPADGVRTHEDAHAELVAALGRPPQEPIPFDVTDREFLDAYFDVLHRGLERDGVDFWWLDWQSGPHSRVAGIDPLWMLNHFHFLDNARDGRRPLTFSRYAGPGSHRYPVGFSGDTVISWASLAFQPYFTATASNIGYGWWSHDIGGHMFGGKDDELATRWLQLGVFSPILRLHSGSNPFTAKEPWTFEPAARAVMTEHLRLRHRLLPYLHTMNHRAAAQGRPLVEPMYHAWPSEPEAYDQPNQYLFGSELVVAPLTSPADLRTRLASVRAWLPAGTWVDVLTGLVYDGGRELLLHRDLATIPVLAPAGAIVPLDGAAVPGNDPVNPSTLEVLVVVGADGTFTLVEDDGSADGVASTPLTFAQSTGTFTAGPAVGALDCLPATRSWTVTFLSFDGSPSVDGVESRLERTDGRVSITVDDVPVGATLTVDVGPDPQLAPNDVAARLFALLDRAQISYDLKTRIHQIATSDAPLTVRASHLQSLQLDPALGTAVGELLLARA</sequence>
<evidence type="ECO:0000313" key="5">
    <source>
        <dbReference type="EMBL" id="NUU15902.1"/>
    </source>
</evidence>
<feature type="domain" description="Glycoside hydrolase family 31 TIM barrel" evidence="3">
    <location>
        <begin position="196"/>
        <end position="497"/>
    </location>
</feature>
<dbReference type="Pfam" id="PF21365">
    <property type="entry name" value="Glyco_hydro_31_3rd"/>
    <property type="match status" value="1"/>
</dbReference>
<comment type="similarity">
    <text evidence="1 2">Belongs to the glycosyl hydrolase 31 family.</text>
</comment>
<feature type="domain" description="Glycosyl hydrolase family 31 C-terminal" evidence="4">
    <location>
        <begin position="505"/>
        <end position="596"/>
    </location>
</feature>
<evidence type="ECO:0000256" key="2">
    <source>
        <dbReference type="RuleBase" id="RU361185"/>
    </source>
</evidence>
<dbReference type="AlphaFoldDB" id="A0A7Y5ZZN3"/>
<evidence type="ECO:0000259" key="4">
    <source>
        <dbReference type="Pfam" id="PF21365"/>
    </source>
</evidence>
<dbReference type="SUPFAM" id="SSF51011">
    <property type="entry name" value="Glycosyl hydrolase domain"/>
    <property type="match status" value="1"/>
</dbReference>
<organism evidence="5 6">
    <name type="scientific">Cellulomonas humilata</name>
    <dbReference type="NCBI Taxonomy" id="144055"/>
    <lineage>
        <taxon>Bacteria</taxon>
        <taxon>Bacillati</taxon>
        <taxon>Actinomycetota</taxon>
        <taxon>Actinomycetes</taxon>
        <taxon>Micrococcales</taxon>
        <taxon>Cellulomonadaceae</taxon>
        <taxon>Cellulomonas</taxon>
    </lineage>
</organism>
<dbReference type="PANTHER" id="PTHR22762:SF89">
    <property type="entry name" value="ALPHA-XYLOSIDASE"/>
    <property type="match status" value="1"/>
</dbReference>
<evidence type="ECO:0000313" key="6">
    <source>
        <dbReference type="Proteomes" id="UP000565724"/>
    </source>
</evidence>
<dbReference type="InterPro" id="IPR000322">
    <property type="entry name" value="Glyco_hydro_31_TIM"/>
</dbReference>
<dbReference type="Pfam" id="PF01055">
    <property type="entry name" value="Glyco_hydro_31_2nd"/>
    <property type="match status" value="1"/>
</dbReference>
<dbReference type="EMBL" id="JABMCI010000037">
    <property type="protein sequence ID" value="NUU15902.1"/>
    <property type="molecule type" value="Genomic_DNA"/>
</dbReference>
<dbReference type="Proteomes" id="UP000565724">
    <property type="component" value="Unassembled WGS sequence"/>
</dbReference>